<evidence type="ECO:0008006" key="4">
    <source>
        <dbReference type="Google" id="ProtNLM"/>
    </source>
</evidence>
<sequence>MVNLGSVWDRTTGFLKTDYANVLPIAAGGIFVPLAALGILLTSMSGQDTPGDWMMGLGALALALVTVGGNLAVTALAIDPAAGAGGAIRTTAARLPVALAVAALGFVALFGPLVLLAWAFLNTMRDDNGAAATAVVGYCLLVCPLALLIAARLLLFTPALVAERAGFGALLRSLRLTQGMTWKLVGLLLLYLIVTQVAAMLVRAVIVPLGITALATILVALVQTGFSVFATAFTARLFLAVRDMREMIVELS</sequence>
<keyword evidence="1" id="KW-0812">Transmembrane</keyword>
<evidence type="ECO:0000313" key="3">
    <source>
        <dbReference type="Proteomes" id="UP001176468"/>
    </source>
</evidence>
<evidence type="ECO:0000313" key="2">
    <source>
        <dbReference type="EMBL" id="MDO7842569.1"/>
    </source>
</evidence>
<evidence type="ECO:0000256" key="1">
    <source>
        <dbReference type="SAM" id="Phobius"/>
    </source>
</evidence>
<accession>A0ABT8ZZM3</accession>
<reference evidence="2" key="1">
    <citation type="submission" date="2023-07" db="EMBL/GenBank/DDBJ databases">
        <authorList>
            <person name="Kim M.K."/>
        </authorList>
    </citation>
    <scope>NUCLEOTIDE SEQUENCE</scope>
    <source>
        <strain evidence="2">CA1-15</strain>
    </source>
</reference>
<feature type="transmembrane region" description="Helical" evidence="1">
    <location>
        <begin position="98"/>
        <end position="121"/>
    </location>
</feature>
<name>A0ABT8ZZM3_9SPHN</name>
<feature type="transmembrane region" description="Helical" evidence="1">
    <location>
        <begin position="212"/>
        <end position="239"/>
    </location>
</feature>
<dbReference type="RefSeq" id="WP_304561025.1">
    <property type="nucleotide sequence ID" value="NZ_JAUQSZ010000005.1"/>
</dbReference>
<protein>
    <recommendedName>
        <fullName evidence="4">Integral membrane protein</fullName>
    </recommendedName>
</protein>
<organism evidence="2 3">
    <name type="scientific">Sphingomonas immobilis</name>
    <dbReference type="NCBI Taxonomy" id="3063997"/>
    <lineage>
        <taxon>Bacteria</taxon>
        <taxon>Pseudomonadati</taxon>
        <taxon>Pseudomonadota</taxon>
        <taxon>Alphaproteobacteria</taxon>
        <taxon>Sphingomonadales</taxon>
        <taxon>Sphingomonadaceae</taxon>
        <taxon>Sphingomonas</taxon>
    </lineage>
</organism>
<feature type="transmembrane region" description="Helical" evidence="1">
    <location>
        <begin position="53"/>
        <end position="78"/>
    </location>
</feature>
<dbReference type="EMBL" id="JAUQSZ010000005">
    <property type="protein sequence ID" value="MDO7842569.1"/>
    <property type="molecule type" value="Genomic_DNA"/>
</dbReference>
<proteinExistence type="predicted"/>
<dbReference type="Proteomes" id="UP001176468">
    <property type="component" value="Unassembled WGS sequence"/>
</dbReference>
<feature type="transmembrane region" description="Helical" evidence="1">
    <location>
        <begin position="128"/>
        <end position="147"/>
    </location>
</feature>
<keyword evidence="3" id="KW-1185">Reference proteome</keyword>
<keyword evidence="1" id="KW-1133">Transmembrane helix</keyword>
<gene>
    <name evidence="2" type="ORF">Q5H94_09540</name>
</gene>
<keyword evidence="1" id="KW-0472">Membrane</keyword>
<feature type="transmembrane region" description="Helical" evidence="1">
    <location>
        <begin position="184"/>
        <end position="206"/>
    </location>
</feature>
<comment type="caution">
    <text evidence="2">The sequence shown here is derived from an EMBL/GenBank/DDBJ whole genome shotgun (WGS) entry which is preliminary data.</text>
</comment>
<feature type="transmembrane region" description="Helical" evidence="1">
    <location>
        <begin position="20"/>
        <end position="41"/>
    </location>
</feature>